<dbReference type="CDD" id="cd00432">
    <property type="entry name" value="Ribosomal_L18_L5e"/>
    <property type="match status" value="1"/>
</dbReference>
<evidence type="ECO:0000256" key="2">
    <source>
        <dbReference type="ARBA" id="ARBA00022980"/>
    </source>
</evidence>
<sequence length="234" mass="26022">MWIAVSVNLKNLIENTSRTTLVKVSCVSEKGTMLKQAFGKAWSKGVYAYGGNRAMPCLYVPTSDVHNGQKFCGDINCHLIVQFTGPCAPRSFFGVEDFLDDDNSRPYTYQKEKKSKNPTKHISFEQRTVAYIEPFTLDVFISKRFVSASITHSVTTKQVATAGTNSKDIKAVLKSRCDIPACLAVGQILADRAREADVYTAAYTPRDRDKFEGKIRAVVQSLIDNGIDVKVYLD</sequence>
<dbReference type="SUPFAM" id="SSF53137">
    <property type="entry name" value="Translational machinery components"/>
    <property type="match status" value="1"/>
</dbReference>
<dbReference type="FunFam" id="3.30.420.100:FF:000004">
    <property type="entry name" value="50S ribosomal protein L18"/>
    <property type="match status" value="1"/>
</dbReference>
<evidence type="ECO:0000256" key="3">
    <source>
        <dbReference type="ARBA" id="ARBA00023274"/>
    </source>
</evidence>
<dbReference type="PANTHER" id="PTHR12899">
    <property type="entry name" value="39S RIBOSOMAL PROTEIN L18, MITOCHONDRIAL"/>
    <property type="match status" value="1"/>
</dbReference>
<dbReference type="GO" id="GO:0005840">
    <property type="term" value="C:ribosome"/>
    <property type="evidence" value="ECO:0007669"/>
    <property type="project" value="UniProtKB-KW"/>
</dbReference>
<evidence type="ECO:0000313" key="4">
    <source>
        <dbReference type="EMBL" id="RXH82352.1"/>
    </source>
</evidence>
<dbReference type="InterPro" id="IPR057268">
    <property type="entry name" value="Ribosomal_L18"/>
</dbReference>
<dbReference type="InterPro" id="IPR005484">
    <property type="entry name" value="Ribosomal_uL18_bac/plant/anim"/>
</dbReference>
<evidence type="ECO:0008006" key="6">
    <source>
        <dbReference type="Google" id="ProtNLM"/>
    </source>
</evidence>
<dbReference type="PANTHER" id="PTHR12899:SF5">
    <property type="entry name" value="RIBOSOMAL L18P_L5E FAMILY PROTEIN"/>
    <property type="match status" value="1"/>
</dbReference>
<name>A0A498IK50_MALDO</name>
<evidence type="ECO:0000313" key="5">
    <source>
        <dbReference type="Proteomes" id="UP000290289"/>
    </source>
</evidence>
<comment type="caution">
    <text evidence="4">The sequence shown here is derived from an EMBL/GenBank/DDBJ whole genome shotgun (WGS) entry which is preliminary data.</text>
</comment>
<protein>
    <recommendedName>
        <fullName evidence="6">L18 ribosomal protein Heart Stopper</fullName>
    </recommendedName>
</protein>
<keyword evidence="3" id="KW-0687">Ribonucleoprotein</keyword>
<dbReference type="Pfam" id="PF00861">
    <property type="entry name" value="Ribosomal_L18p"/>
    <property type="match status" value="1"/>
</dbReference>
<reference evidence="4 5" key="1">
    <citation type="submission" date="2018-10" db="EMBL/GenBank/DDBJ databases">
        <title>A high-quality apple genome assembly.</title>
        <authorList>
            <person name="Hu J."/>
        </authorList>
    </citation>
    <scope>NUCLEOTIDE SEQUENCE [LARGE SCALE GENOMIC DNA]</scope>
    <source>
        <strain evidence="5">cv. HFTH1</strain>
        <tissue evidence="4">Young leaf</tissue>
    </source>
</reference>
<dbReference type="GO" id="GO:0003735">
    <property type="term" value="F:structural constituent of ribosome"/>
    <property type="evidence" value="ECO:0007669"/>
    <property type="project" value="InterPro"/>
</dbReference>
<organism evidence="4 5">
    <name type="scientific">Malus domestica</name>
    <name type="common">Apple</name>
    <name type="synonym">Pyrus malus</name>
    <dbReference type="NCBI Taxonomy" id="3750"/>
    <lineage>
        <taxon>Eukaryota</taxon>
        <taxon>Viridiplantae</taxon>
        <taxon>Streptophyta</taxon>
        <taxon>Embryophyta</taxon>
        <taxon>Tracheophyta</taxon>
        <taxon>Spermatophyta</taxon>
        <taxon>Magnoliopsida</taxon>
        <taxon>eudicotyledons</taxon>
        <taxon>Gunneridae</taxon>
        <taxon>Pentapetalae</taxon>
        <taxon>rosids</taxon>
        <taxon>fabids</taxon>
        <taxon>Rosales</taxon>
        <taxon>Rosaceae</taxon>
        <taxon>Amygdaloideae</taxon>
        <taxon>Maleae</taxon>
        <taxon>Malus</taxon>
    </lineage>
</organism>
<keyword evidence="2" id="KW-0689">Ribosomal protein</keyword>
<proteinExistence type="inferred from homology"/>
<evidence type="ECO:0000256" key="1">
    <source>
        <dbReference type="ARBA" id="ARBA00007116"/>
    </source>
</evidence>
<comment type="similarity">
    <text evidence="1">Belongs to the universal ribosomal protein uL18 family.</text>
</comment>
<dbReference type="STRING" id="3750.A0A498IK50"/>
<dbReference type="Gene3D" id="3.30.420.100">
    <property type="match status" value="1"/>
</dbReference>
<gene>
    <name evidence="4" type="ORF">DVH24_036693</name>
</gene>
<dbReference type="GO" id="GO:0008097">
    <property type="term" value="F:5S rRNA binding"/>
    <property type="evidence" value="ECO:0007669"/>
    <property type="project" value="TreeGrafter"/>
</dbReference>
<dbReference type="GO" id="GO:0006412">
    <property type="term" value="P:translation"/>
    <property type="evidence" value="ECO:0007669"/>
    <property type="project" value="InterPro"/>
</dbReference>
<dbReference type="Proteomes" id="UP000290289">
    <property type="component" value="Chromosome 12"/>
</dbReference>
<accession>A0A498IK50</accession>
<dbReference type="AlphaFoldDB" id="A0A498IK50"/>
<keyword evidence="5" id="KW-1185">Reference proteome</keyword>
<dbReference type="EMBL" id="RDQH01000338">
    <property type="protein sequence ID" value="RXH82352.1"/>
    <property type="molecule type" value="Genomic_DNA"/>
</dbReference>
<dbReference type="GO" id="GO:1990904">
    <property type="term" value="C:ribonucleoprotein complex"/>
    <property type="evidence" value="ECO:0007669"/>
    <property type="project" value="UniProtKB-KW"/>
</dbReference>